<name>A0A1X1KP17_STRMT</name>
<dbReference type="EMBL" id="NCVJ01000014">
    <property type="protein sequence ID" value="ORP01140.1"/>
    <property type="molecule type" value="Genomic_DNA"/>
</dbReference>
<organism evidence="3 4">
    <name type="scientific">Streptococcus mitis</name>
    <dbReference type="NCBI Taxonomy" id="28037"/>
    <lineage>
        <taxon>Bacteria</taxon>
        <taxon>Bacillati</taxon>
        <taxon>Bacillota</taxon>
        <taxon>Bacilli</taxon>
        <taxon>Lactobacillales</taxon>
        <taxon>Streptococcaceae</taxon>
        <taxon>Streptococcus</taxon>
        <taxon>Streptococcus mitis group</taxon>
    </lineage>
</organism>
<dbReference type="Pfam" id="PF18106">
    <property type="entry name" value="Rol_Rep_N"/>
    <property type="match status" value="1"/>
</dbReference>
<feature type="domain" description="Replication initiation protein-like C-terminal" evidence="1">
    <location>
        <begin position="105"/>
        <end position="301"/>
    </location>
</feature>
<evidence type="ECO:0000259" key="2">
    <source>
        <dbReference type="Pfam" id="PF18106"/>
    </source>
</evidence>
<feature type="domain" description="Rolling Circle replication initiation protein N-terminal" evidence="2">
    <location>
        <begin position="27"/>
        <end position="101"/>
    </location>
</feature>
<dbReference type="Pfam" id="PF02486">
    <property type="entry name" value="Rep_trans"/>
    <property type="match status" value="1"/>
</dbReference>
<dbReference type="InterPro" id="IPR003491">
    <property type="entry name" value="REP-like_C"/>
</dbReference>
<evidence type="ECO:0000259" key="1">
    <source>
        <dbReference type="Pfam" id="PF02486"/>
    </source>
</evidence>
<dbReference type="InterPro" id="IPR040819">
    <property type="entry name" value="Rol_Rep_N"/>
</dbReference>
<gene>
    <name evidence="3" type="ORF">B7696_00275</name>
</gene>
<protein>
    <submittedName>
        <fullName evidence="3">Uncharacterized protein</fullName>
    </submittedName>
</protein>
<reference evidence="3 4" key="1">
    <citation type="journal article" date="2016" name="Eur. J. Clin. Microbiol. Infect. Dis.">
        <title>Whole genome sequencing as a tool for phylogenetic analysis of clinical strains of Mitis group streptococci.</title>
        <authorList>
            <person name="Rasmussen L.H."/>
            <person name="Dargis R."/>
            <person name="Hojholt K."/>
            <person name="Christensen J.J."/>
            <person name="Skovgaard O."/>
            <person name="Justesen U.S."/>
            <person name="Rosenvinge F.S."/>
            <person name="Moser C."/>
            <person name="Lukjancenko O."/>
            <person name="Rasmussen S."/>
            <person name="Nielsen X.C."/>
        </authorList>
    </citation>
    <scope>NUCLEOTIDE SEQUENCE [LARGE SCALE GENOMIC DNA]</scope>
    <source>
        <strain evidence="3 4">RH_12363_08</strain>
    </source>
</reference>
<comment type="caution">
    <text evidence="3">The sequence shown here is derived from an EMBL/GenBank/DDBJ whole genome shotgun (WGS) entry which is preliminary data.</text>
</comment>
<dbReference type="AlphaFoldDB" id="A0A1X1KP17"/>
<evidence type="ECO:0000313" key="4">
    <source>
        <dbReference type="Proteomes" id="UP000193234"/>
    </source>
</evidence>
<sequence length="348" mass="39934">MPVRNFNDLTARSVRSFLKELGLDFNFDTREKGAYGYTRSLSYVNAINVLYNDLESLVTTSEDRLKQALDMGIHVEMTGQGCRYFEGLENNDWIEFFNLLRSLGAKFKRLDIALDDYKKMIKFSTVKDKIRSGEVVSLSRKRDVIETKITQKEEFNNKGDSKGLTVYFGTRASNIYIRFYDKKKEQEGKGIKVDASSWQRYEIVLRNEKATDFIERFCEGETFDTLYLGVLSGAIRFIDKGTDSNKARWETSPFWIDFLNGAETIKLKSHEVTPEIGKTINWFDKSVVGSVLLLSSIAEKEGLDFSEILKDSKRELSERHQLIKAGYEGLNDEQKREIGDKIRGIGVG</sequence>
<evidence type="ECO:0000313" key="3">
    <source>
        <dbReference type="EMBL" id="ORP01140.1"/>
    </source>
</evidence>
<proteinExistence type="predicted"/>
<dbReference type="Proteomes" id="UP000193234">
    <property type="component" value="Unassembled WGS sequence"/>
</dbReference>
<accession>A0A1X1KP17</accession>